<dbReference type="SFLD" id="SFLDG01205">
    <property type="entry name" value="AMPS.1"/>
    <property type="match status" value="1"/>
</dbReference>
<dbReference type="InterPro" id="IPR004046">
    <property type="entry name" value="GST_C"/>
</dbReference>
<dbReference type="Gene3D" id="1.20.1050.10">
    <property type="match status" value="1"/>
</dbReference>
<dbReference type="InterPro" id="IPR010987">
    <property type="entry name" value="Glutathione-S-Trfase_C-like"/>
</dbReference>
<dbReference type="SUPFAM" id="SSF47616">
    <property type="entry name" value="GST C-terminal domain-like"/>
    <property type="match status" value="1"/>
</dbReference>
<dbReference type="PROSITE" id="PS50405">
    <property type="entry name" value="GST_CTER"/>
    <property type="match status" value="1"/>
</dbReference>
<evidence type="ECO:0000256" key="2">
    <source>
        <dbReference type="ARBA" id="ARBA00047960"/>
    </source>
</evidence>
<comment type="catalytic activity">
    <reaction evidence="2">
        <text>RX + glutathione = an S-substituted glutathione + a halide anion + H(+)</text>
        <dbReference type="Rhea" id="RHEA:16437"/>
        <dbReference type="ChEBI" id="CHEBI:15378"/>
        <dbReference type="ChEBI" id="CHEBI:16042"/>
        <dbReference type="ChEBI" id="CHEBI:17792"/>
        <dbReference type="ChEBI" id="CHEBI:57925"/>
        <dbReference type="ChEBI" id="CHEBI:90779"/>
        <dbReference type="EC" id="2.5.1.18"/>
    </reaction>
</comment>
<dbReference type="PANTHER" id="PTHR11571:SF150">
    <property type="entry name" value="GLUTATHIONE S-TRANSFERASE"/>
    <property type="match status" value="1"/>
</dbReference>
<evidence type="ECO:0000313" key="6">
    <source>
        <dbReference type="Proteomes" id="UP000186922"/>
    </source>
</evidence>
<feature type="domain" description="GST N-terminal" evidence="3">
    <location>
        <begin position="3"/>
        <end position="80"/>
    </location>
</feature>
<dbReference type="InterPro" id="IPR004045">
    <property type="entry name" value="Glutathione_S-Trfase_N"/>
</dbReference>
<dbReference type="InterPro" id="IPR050213">
    <property type="entry name" value="GST_superfamily"/>
</dbReference>
<proteinExistence type="predicted"/>
<gene>
    <name evidence="5" type="primary">RvY_00931-1</name>
    <name evidence="5" type="synonym">RvY_00931.1</name>
    <name evidence="5" type="ORF">RvY_00931</name>
</gene>
<dbReference type="Pfam" id="PF14497">
    <property type="entry name" value="GST_C_3"/>
    <property type="match status" value="1"/>
</dbReference>
<protein>
    <recommendedName>
        <fullName evidence="1">glutathione transferase</fullName>
        <ecNumber evidence="1">2.5.1.18</ecNumber>
    </recommendedName>
</protein>
<evidence type="ECO:0000313" key="5">
    <source>
        <dbReference type="EMBL" id="GAU88187.1"/>
    </source>
</evidence>
<evidence type="ECO:0000259" key="4">
    <source>
        <dbReference type="PROSITE" id="PS50405"/>
    </source>
</evidence>
<dbReference type="SFLD" id="SFLDS00019">
    <property type="entry name" value="Glutathione_Transferase_(cytos"/>
    <property type="match status" value="1"/>
</dbReference>
<accession>A0A1D1ULP6</accession>
<name>A0A1D1ULP6_RAMVA</name>
<dbReference type="Pfam" id="PF02798">
    <property type="entry name" value="GST_N"/>
    <property type="match status" value="1"/>
</dbReference>
<reference evidence="5 6" key="1">
    <citation type="journal article" date="2016" name="Nat. Commun.">
        <title>Extremotolerant tardigrade genome and improved radiotolerance of human cultured cells by tardigrade-unique protein.</title>
        <authorList>
            <person name="Hashimoto T."/>
            <person name="Horikawa D.D."/>
            <person name="Saito Y."/>
            <person name="Kuwahara H."/>
            <person name="Kozuka-Hata H."/>
            <person name="Shin-I T."/>
            <person name="Minakuchi Y."/>
            <person name="Ohishi K."/>
            <person name="Motoyama A."/>
            <person name="Aizu T."/>
            <person name="Enomoto A."/>
            <person name="Kondo K."/>
            <person name="Tanaka S."/>
            <person name="Hara Y."/>
            <person name="Koshikawa S."/>
            <person name="Sagara H."/>
            <person name="Miura T."/>
            <person name="Yokobori S."/>
            <person name="Miyagawa K."/>
            <person name="Suzuki Y."/>
            <person name="Kubo T."/>
            <person name="Oyama M."/>
            <person name="Kohara Y."/>
            <person name="Fujiyama A."/>
            <person name="Arakawa K."/>
            <person name="Katayama T."/>
            <person name="Toyoda A."/>
            <person name="Kunieda T."/>
        </authorList>
    </citation>
    <scope>NUCLEOTIDE SEQUENCE [LARGE SCALE GENOMIC DNA]</scope>
    <source>
        <strain evidence="5 6">YOKOZUNA-1</strain>
    </source>
</reference>
<dbReference type="STRING" id="947166.A0A1D1ULP6"/>
<dbReference type="FunFam" id="3.40.30.10:FF:000035">
    <property type="entry name" value="hematopoietic prostaglandin D synthase"/>
    <property type="match status" value="1"/>
</dbReference>
<dbReference type="PANTHER" id="PTHR11571">
    <property type="entry name" value="GLUTATHIONE S-TRANSFERASE"/>
    <property type="match status" value="1"/>
</dbReference>
<dbReference type="Gene3D" id="3.40.30.10">
    <property type="entry name" value="Glutaredoxin"/>
    <property type="match status" value="1"/>
</dbReference>
<evidence type="ECO:0000259" key="3">
    <source>
        <dbReference type="PROSITE" id="PS50404"/>
    </source>
</evidence>
<dbReference type="InterPro" id="IPR036249">
    <property type="entry name" value="Thioredoxin-like_sf"/>
</dbReference>
<dbReference type="CDD" id="cd03039">
    <property type="entry name" value="GST_N_Sigma_like"/>
    <property type="match status" value="1"/>
</dbReference>
<dbReference type="AlphaFoldDB" id="A0A1D1ULP6"/>
<dbReference type="EMBL" id="BDGG01000001">
    <property type="protein sequence ID" value="GAU88187.1"/>
    <property type="molecule type" value="Genomic_DNA"/>
</dbReference>
<dbReference type="GO" id="GO:0006749">
    <property type="term" value="P:glutathione metabolic process"/>
    <property type="evidence" value="ECO:0007669"/>
    <property type="project" value="TreeGrafter"/>
</dbReference>
<organism evidence="5 6">
    <name type="scientific">Ramazzottius varieornatus</name>
    <name type="common">Water bear</name>
    <name type="synonym">Tardigrade</name>
    <dbReference type="NCBI Taxonomy" id="947166"/>
    <lineage>
        <taxon>Eukaryota</taxon>
        <taxon>Metazoa</taxon>
        <taxon>Ecdysozoa</taxon>
        <taxon>Tardigrada</taxon>
        <taxon>Eutardigrada</taxon>
        <taxon>Parachela</taxon>
        <taxon>Hypsibioidea</taxon>
        <taxon>Ramazzottiidae</taxon>
        <taxon>Ramazzottius</taxon>
    </lineage>
</organism>
<dbReference type="PROSITE" id="PS50404">
    <property type="entry name" value="GST_NTER"/>
    <property type="match status" value="1"/>
</dbReference>
<dbReference type="InterPro" id="IPR040079">
    <property type="entry name" value="Glutathione_S-Trfase"/>
</dbReference>
<dbReference type="SFLD" id="SFLDG00363">
    <property type="entry name" value="AMPS_(cytGST):_Alpha-__Mu-__Pi"/>
    <property type="match status" value="1"/>
</dbReference>
<feature type="domain" description="GST C-terminal" evidence="4">
    <location>
        <begin position="82"/>
        <end position="209"/>
    </location>
</feature>
<dbReference type="CDD" id="cd03192">
    <property type="entry name" value="GST_C_Sigma_like"/>
    <property type="match status" value="1"/>
</dbReference>
<dbReference type="InterPro" id="IPR036282">
    <property type="entry name" value="Glutathione-S-Trfase_C_sf"/>
</dbReference>
<dbReference type="EC" id="2.5.1.18" evidence="1"/>
<evidence type="ECO:0000256" key="1">
    <source>
        <dbReference type="ARBA" id="ARBA00012452"/>
    </source>
</evidence>
<dbReference type="FunFam" id="1.20.1050.10:FF:000030">
    <property type="entry name" value="Glutathione S-transferase S1"/>
    <property type="match status" value="1"/>
</dbReference>
<dbReference type="Proteomes" id="UP000186922">
    <property type="component" value="Unassembled WGS sequence"/>
</dbReference>
<sequence length="209" mass="23984">MAPNYKLTYFDAKGLLEPTRYLFAYAKVDYEDNRINRDDWPAMKKSMPFRSLPILEVDGHTIGESNAIGRFVAKRTNLYGHGDIEQAKVDSLVDFLEDIKYAGTGLISIFREQDEKKKQEMKEKFFNETLPDYMEVLEQHLQNNNGGKGFFVGSSPTWADFSIAVAVDRLEMFQPGYLSKYPLLSAHKARVEDLKGIKEWIAKRPKTAT</sequence>
<dbReference type="SUPFAM" id="SSF52833">
    <property type="entry name" value="Thioredoxin-like"/>
    <property type="match status" value="1"/>
</dbReference>
<keyword evidence="6" id="KW-1185">Reference proteome</keyword>
<comment type="caution">
    <text evidence="5">The sequence shown here is derived from an EMBL/GenBank/DDBJ whole genome shotgun (WGS) entry which is preliminary data.</text>
</comment>
<dbReference type="GO" id="GO:0004364">
    <property type="term" value="F:glutathione transferase activity"/>
    <property type="evidence" value="ECO:0007669"/>
    <property type="project" value="UniProtKB-EC"/>
</dbReference>
<dbReference type="GO" id="GO:0004602">
    <property type="term" value="F:glutathione peroxidase activity"/>
    <property type="evidence" value="ECO:0007669"/>
    <property type="project" value="UniProtKB-ARBA"/>
</dbReference>
<dbReference type="OrthoDB" id="414243at2759"/>